<comment type="subcellular location">
    <subcellularLocation>
        <location evidence="2">Mitochondrion inner membrane</location>
        <topology evidence="2">Multi-pass membrane protein</topology>
    </subcellularLocation>
</comment>
<name>A0A7G7CEI8_9NEOP</name>
<evidence type="ECO:0000259" key="20">
    <source>
        <dbReference type="Pfam" id="PF06455"/>
    </source>
</evidence>
<feature type="transmembrane region" description="Helical" evidence="18">
    <location>
        <begin position="426"/>
        <end position="447"/>
    </location>
</feature>
<keyword evidence="5" id="KW-0813">Transport</keyword>
<keyword evidence="12" id="KW-0520">NAD</keyword>
<feature type="transmembrane region" description="Helical" evidence="18">
    <location>
        <begin position="524"/>
        <end position="545"/>
    </location>
</feature>
<evidence type="ECO:0000256" key="4">
    <source>
        <dbReference type="ARBA" id="ARBA00021096"/>
    </source>
</evidence>
<comment type="function">
    <text evidence="1">Core subunit of the mitochondrial membrane respiratory chain NADH dehydrogenase (Complex I) that is believed to belong to the minimal assembly required for catalysis. Complex I functions in the transfer of electrons from NADH to the respiratory chain. The immediate electron acceptor for the enzyme is believed to be ubiquinone.</text>
</comment>
<accession>A0A7G7CEI8</accession>
<evidence type="ECO:0000256" key="3">
    <source>
        <dbReference type="ARBA" id="ARBA00012944"/>
    </source>
</evidence>
<evidence type="ECO:0000256" key="2">
    <source>
        <dbReference type="ARBA" id="ARBA00004448"/>
    </source>
</evidence>
<evidence type="ECO:0000256" key="10">
    <source>
        <dbReference type="ARBA" id="ARBA00022982"/>
    </source>
</evidence>
<feature type="transmembrane region" description="Helical" evidence="18">
    <location>
        <begin position="12"/>
        <end position="36"/>
    </location>
</feature>
<dbReference type="GO" id="GO:0015990">
    <property type="term" value="P:electron transport coupled proton transport"/>
    <property type="evidence" value="ECO:0007669"/>
    <property type="project" value="TreeGrafter"/>
</dbReference>
<evidence type="ECO:0000256" key="15">
    <source>
        <dbReference type="ARBA" id="ARBA00023136"/>
    </source>
</evidence>
<organism evidence="21">
    <name type="scientific">Molanna angustata</name>
    <dbReference type="NCBI Taxonomy" id="446450"/>
    <lineage>
        <taxon>Eukaryota</taxon>
        <taxon>Metazoa</taxon>
        <taxon>Ecdysozoa</taxon>
        <taxon>Arthropoda</taxon>
        <taxon>Hexapoda</taxon>
        <taxon>Insecta</taxon>
        <taxon>Pterygota</taxon>
        <taxon>Neoptera</taxon>
        <taxon>Endopterygota</taxon>
        <taxon>Trichoptera</taxon>
        <taxon>Integripalpia</taxon>
        <taxon>Brevitentoria</taxon>
        <taxon>Leptoceroidea</taxon>
        <taxon>Molannidae</taxon>
        <taxon>Molanna</taxon>
    </lineage>
</organism>
<sequence length="571" mass="67275">MNLSFYMLIFNFLFMIGFLMFIFSLVFIFYNWVYFFEWEIFSLNSVELVYVVLLDWVSLFFMSFVVIISSMVVYYSKIYMMSEMNKNRFILLVLLFVLSMMLMIMSPNMISILLGWDGLGLVSFCLVIYYQNVKSYNAGMVTVLSNRVGDVAILMCIAWMLNFGGWNFFIYLNYMKFNWLYMMIGVLVILASITKSAQIPFSAWLPAAMAAPTPVSALVHSSTLVTAGVYLMFRFFDFFFDSFLFSCLLLLGVMTMFMSGISANYEFDMKKIIALSTLSQLGLMMSVLSLGFQELALFHLLMHAFFKALLFLCAGVIIHNFKNFQDIRYMGNIKKFMPLTSSYFLVSSMSLCGVPFLSGFYSKDIILEMFSMMSFNLFIYVVFYFSMGLTICYSVRLYLYCFLMSSNFFSLFNLNSEDLVMMKSMFLLLMMSVVMGSFFMWLVFNYLSFIYLSKIMKFMVFYMMMGGMFIGIFISLNFSYLKNFNFKNFFINKMWFLSVLTVYGLNYKMMGVSFMVIKFLDFGWLEYLVSLNIYKNLFILIQIFQYMQKNLLKIFMLLFMFWIIFFYMMII</sequence>
<feature type="domain" description="NADH dehydrogenase subunit 5 C-terminal" evidence="20">
    <location>
        <begin position="393"/>
        <end position="570"/>
    </location>
</feature>
<evidence type="ECO:0000256" key="18">
    <source>
        <dbReference type="SAM" id="Phobius"/>
    </source>
</evidence>
<evidence type="ECO:0000256" key="14">
    <source>
        <dbReference type="ARBA" id="ARBA00023128"/>
    </source>
</evidence>
<proteinExistence type="predicted"/>
<dbReference type="PANTHER" id="PTHR42829:SF2">
    <property type="entry name" value="NADH-UBIQUINONE OXIDOREDUCTASE CHAIN 5"/>
    <property type="match status" value="1"/>
</dbReference>
<evidence type="ECO:0000256" key="11">
    <source>
        <dbReference type="ARBA" id="ARBA00022989"/>
    </source>
</evidence>
<dbReference type="InterPro" id="IPR003945">
    <property type="entry name" value="NU5C-like"/>
</dbReference>
<keyword evidence="6" id="KW-0679">Respiratory chain</keyword>
<dbReference type="InterPro" id="IPR001750">
    <property type="entry name" value="ND/Mrp_TM"/>
</dbReference>
<keyword evidence="10" id="KW-0249">Electron transport</keyword>
<evidence type="ECO:0000256" key="13">
    <source>
        <dbReference type="ARBA" id="ARBA00023075"/>
    </source>
</evidence>
<evidence type="ECO:0000259" key="19">
    <source>
        <dbReference type="Pfam" id="PF00361"/>
    </source>
</evidence>
<dbReference type="PANTHER" id="PTHR42829">
    <property type="entry name" value="NADH-UBIQUINONE OXIDOREDUCTASE CHAIN 5"/>
    <property type="match status" value="1"/>
</dbReference>
<feature type="domain" description="NADH:quinone oxidoreductase/Mrp antiporter transmembrane" evidence="19">
    <location>
        <begin position="106"/>
        <end position="383"/>
    </location>
</feature>
<dbReference type="InterPro" id="IPR010934">
    <property type="entry name" value="NADH_DH_su5_C"/>
</dbReference>
<dbReference type="AlphaFoldDB" id="A0A7G7CEI8"/>
<dbReference type="EC" id="7.1.1.2" evidence="3"/>
<feature type="transmembrane region" description="Helical" evidence="18">
    <location>
        <begin position="177"/>
        <end position="194"/>
    </location>
</feature>
<evidence type="ECO:0000256" key="7">
    <source>
        <dbReference type="ARBA" id="ARBA00022692"/>
    </source>
</evidence>
<feature type="transmembrane region" description="Helical" evidence="18">
    <location>
        <begin position="242"/>
        <end position="265"/>
    </location>
</feature>
<feature type="transmembrane region" description="Helical" evidence="18">
    <location>
        <begin position="551"/>
        <end position="570"/>
    </location>
</feature>
<keyword evidence="11 18" id="KW-1133">Transmembrane helix</keyword>
<evidence type="ECO:0000313" key="21">
    <source>
        <dbReference type="EMBL" id="QNE86004.1"/>
    </source>
</evidence>
<keyword evidence="15 18" id="KW-0472">Membrane</keyword>
<dbReference type="PRINTS" id="PR01434">
    <property type="entry name" value="NADHDHGNASE5"/>
</dbReference>
<evidence type="ECO:0000256" key="9">
    <source>
        <dbReference type="ARBA" id="ARBA00022967"/>
    </source>
</evidence>
<evidence type="ECO:0000256" key="8">
    <source>
        <dbReference type="ARBA" id="ARBA00022792"/>
    </source>
</evidence>
<keyword evidence="7 18" id="KW-0812">Transmembrane</keyword>
<feature type="transmembrane region" description="Helical" evidence="18">
    <location>
        <begin position="87"/>
        <end position="104"/>
    </location>
</feature>
<reference evidence="21" key="1">
    <citation type="submission" date="2020-04" db="EMBL/GenBank/DDBJ databases">
        <title>DNAmark Project.</title>
        <authorList>
            <person name="Leerhoei F."/>
        </authorList>
    </citation>
    <scope>NUCLEOTIDE SEQUENCE</scope>
    <source>
        <strain evidence="21">DM1219</strain>
    </source>
</reference>
<protein>
    <recommendedName>
        <fullName evidence="4">NADH-ubiquinone oxidoreductase chain 5</fullName>
        <ecNumber evidence="3">7.1.1.2</ecNumber>
    </recommendedName>
    <alternativeName>
        <fullName evidence="16">NADH dehydrogenase subunit 5</fullName>
    </alternativeName>
</protein>
<feature type="transmembrane region" description="Helical" evidence="18">
    <location>
        <begin position="342"/>
        <end position="360"/>
    </location>
</feature>
<dbReference type="GO" id="GO:0003954">
    <property type="term" value="F:NADH dehydrogenase activity"/>
    <property type="evidence" value="ECO:0007669"/>
    <property type="project" value="TreeGrafter"/>
</dbReference>
<feature type="transmembrane region" description="Helical" evidence="18">
    <location>
        <begin position="495"/>
        <end position="517"/>
    </location>
</feature>
<dbReference type="EMBL" id="MT410854">
    <property type="protein sequence ID" value="QNE86004.1"/>
    <property type="molecule type" value="Genomic_DNA"/>
</dbReference>
<keyword evidence="9" id="KW-1278">Translocase</keyword>
<evidence type="ECO:0000256" key="12">
    <source>
        <dbReference type="ARBA" id="ARBA00023027"/>
    </source>
</evidence>
<evidence type="ECO:0000256" key="17">
    <source>
        <dbReference type="ARBA" id="ARBA00049551"/>
    </source>
</evidence>
<dbReference type="GO" id="GO:0005743">
    <property type="term" value="C:mitochondrial inner membrane"/>
    <property type="evidence" value="ECO:0007669"/>
    <property type="project" value="UniProtKB-SubCell"/>
</dbReference>
<feature type="transmembrane region" description="Helical" evidence="18">
    <location>
        <begin position="48"/>
        <end position="75"/>
    </location>
</feature>
<keyword evidence="13" id="KW-0830">Ubiquinone</keyword>
<gene>
    <name evidence="21" type="primary">ND5</name>
</gene>
<evidence type="ECO:0000256" key="5">
    <source>
        <dbReference type="ARBA" id="ARBA00022448"/>
    </source>
</evidence>
<geneLocation type="mitochondrion" evidence="21"/>
<feature type="transmembrane region" description="Helical" evidence="18">
    <location>
        <begin position="298"/>
        <end position="321"/>
    </location>
</feature>
<dbReference type="Pfam" id="PF06455">
    <property type="entry name" value="NADH5_C"/>
    <property type="match status" value="1"/>
</dbReference>
<keyword evidence="14 21" id="KW-0496">Mitochondrion</keyword>
<evidence type="ECO:0000256" key="1">
    <source>
        <dbReference type="ARBA" id="ARBA00003257"/>
    </source>
</evidence>
<evidence type="ECO:0000256" key="16">
    <source>
        <dbReference type="ARBA" id="ARBA00031027"/>
    </source>
</evidence>
<comment type="catalytic activity">
    <reaction evidence="17">
        <text>a ubiquinone + NADH + 5 H(+)(in) = a ubiquinol + NAD(+) + 4 H(+)(out)</text>
        <dbReference type="Rhea" id="RHEA:29091"/>
        <dbReference type="Rhea" id="RHEA-COMP:9565"/>
        <dbReference type="Rhea" id="RHEA-COMP:9566"/>
        <dbReference type="ChEBI" id="CHEBI:15378"/>
        <dbReference type="ChEBI" id="CHEBI:16389"/>
        <dbReference type="ChEBI" id="CHEBI:17976"/>
        <dbReference type="ChEBI" id="CHEBI:57540"/>
        <dbReference type="ChEBI" id="CHEBI:57945"/>
        <dbReference type="EC" id="7.1.1.2"/>
    </reaction>
</comment>
<feature type="transmembrane region" description="Helical" evidence="18">
    <location>
        <begin position="459"/>
        <end position="480"/>
    </location>
</feature>
<dbReference type="PRINTS" id="PR01435">
    <property type="entry name" value="NPOXDRDTASE5"/>
</dbReference>
<feature type="transmembrane region" description="Helical" evidence="18">
    <location>
        <begin position="151"/>
        <end position="171"/>
    </location>
</feature>
<evidence type="ECO:0000256" key="6">
    <source>
        <dbReference type="ARBA" id="ARBA00022660"/>
    </source>
</evidence>
<dbReference type="GO" id="GO:0042773">
    <property type="term" value="P:ATP synthesis coupled electron transport"/>
    <property type="evidence" value="ECO:0007669"/>
    <property type="project" value="InterPro"/>
</dbReference>
<feature type="transmembrane region" description="Helical" evidence="18">
    <location>
        <begin position="215"/>
        <end position="236"/>
    </location>
</feature>
<dbReference type="Pfam" id="PF00361">
    <property type="entry name" value="Proton_antipo_M"/>
    <property type="match status" value="1"/>
</dbReference>
<dbReference type="GO" id="GO:0008137">
    <property type="term" value="F:NADH dehydrogenase (ubiquinone) activity"/>
    <property type="evidence" value="ECO:0007669"/>
    <property type="project" value="UniProtKB-EC"/>
</dbReference>
<keyword evidence="8" id="KW-0999">Mitochondrion inner membrane</keyword>